<proteinExistence type="predicted"/>
<keyword evidence="2" id="KW-1185">Reference proteome</keyword>
<protein>
    <submittedName>
        <fullName evidence="1">Uncharacterized protein</fullName>
    </submittedName>
</protein>
<dbReference type="PANTHER" id="PTHR35332:SF2">
    <property type="entry name" value="REGULATION OF ENOLASE PROTEIN 1"/>
    <property type="match status" value="1"/>
</dbReference>
<sequence>MPSNTFSITAAPGTDIWRKPPTTNVFNAPTALPSSPSGAALRTAGPLASFRSARLSFNFAPAAQYDQAGLLLSFRRRGDAGAAPPAKWIKTGVELYNARPRLSTVSCDSWADWSVADLHPAAAAAAAATGAGQEEIGWTTVLVEKDKDGNGTGVWVYRLVRNAETGEEEKVPLREICWVFGLEKLEEWEVDVSAMAARPEKGVAEGLVAEFGGLEVKWAE</sequence>
<name>A0ABR4DC56_9PEZI</name>
<evidence type="ECO:0000313" key="1">
    <source>
        <dbReference type="EMBL" id="KAL2267182.1"/>
    </source>
</evidence>
<dbReference type="Pfam" id="PF07081">
    <property type="entry name" value="DUF1349"/>
    <property type="match status" value="1"/>
</dbReference>
<dbReference type="EMBL" id="JAZGUE010000004">
    <property type="protein sequence ID" value="KAL2267182.1"/>
    <property type="molecule type" value="Genomic_DNA"/>
</dbReference>
<organism evidence="1 2">
    <name type="scientific">Remersonia thermophila</name>
    <dbReference type="NCBI Taxonomy" id="72144"/>
    <lineage>
        <taxon>Eukaryota</taxon>
        <taxon>Fungi</taxon>
        <taxon>Dikarya</taxon>
        <taxon>Ascomycota</taxon>
        <taxon>Pezizomycotina</taxon>
        <taxon>Sordariomycetes</taxon>
        <taxon>Sordariomycetidae</taxon>
        <taxon>Sordariales</taxon>
        <taxon>Sordariales incertae sedis</taxon>
        <taxon>Remersonia</taxon>
    </lineage>
</organism>
<dbReference type="RefSeq" id="XP_070865909.1">
    <property type="nucleotide sequence ID" value="XM_071010950.1"/>
</dbReference>
<dbReference type="GeneID" id="98125594"/>
<reference evidence="1 2" key="1">
    <citation type="journal article" date="2024" name="Commun. Biol.">
        <title>Comparative genomic analysis of thermophilic fungi reveals convergent evolutionary adaptations and gene losses.</title>
        <authorList>
            <person name="Steindorff A.S."/>
            <person name="Aguilar-Pontes M.V."/>
            <person name="Robinson A.J."/>
            <person name="Andreopoulos B."/>
            <person name="LaButti K."/>
            <person name="Kuo A."/>
            <person name="Mondo S."/>
            <person name="Riley R."/>
            <person name="Otillar R."/>
            <person name="Haridas S."/>
            <person name="Lipzen A."/>
            <person name="Grimwood J."/>
            <person name="Schmutz J."/>
            <person name="Clum A."/>
            <person name="Reid I.D."/>
            <person name="Moisan M.C."/>
            <person name="Butler G."/>
            <person name="Nguyen T.T.M."/>
            <person name="Dewar K."/>
            <person name="Conant G."/>
            <person name="Drula E."/>
            <person name="Henrissat B."/>
            <person name="Hansel C."/>
            <person name="Singer S."/>
            <person name="Hutchinson M.I."/>
            <person name="de Vries R.P."/>
            <person name="Natvig D.O."/>
            <person name="Powell A.J."/>
            <person name="Tsang A."/>
            <person name="Grigoriev I.V."/>
        </authorList>
    </citation>
    <scope>NUCLEOTIDE SEQUENCE [LARGE SCALE GENOMIC DNA]</scope>
    <source>
        <strain evidence="1 2">ATCC 22073</strain>
    </source>
</reference>
<gene>
    <name evidence="1" type="ORF">VTJ83DRAFT_4459</name>
</gene>
<dbReference type="Gene3D" id="2.60.120.200">
    <property type="match status" value="1"/>
</dbReference>
<comment type="caution">
    <text evidence="1">The sequence shown here is derived from an EMBL/GenBank/DDBJ whole genome shotgun (WGS) entry which is preliminary data.</text>
</comment>
<dbReference type="Proteomes" id="UP001600064">
    <property type="component" value="Unassembled WGS sequence"/>
</dbReference>
<dbReference type="PANTHER" id="PTHR35332">
    <property type="entry name" value="REGULATION OF ENOLASE PROTEIN 1"/>
    <property type="match status" value="1"/>
</dbReference>
<accession>A0ABR4DC56</accession>
<dbReference type="InterPro" id="IPR009784">
    <property type="entry name" value="DUF1349"/>
</dbReference>
<evidence type="ECO:0000313" key="2">
    <source>
        <dbReference type="Proteomes" id="UP001600064"/>
    </source>
</evidence>